<name>A0ABX1ZYI5_9MICO</name>
<dbReference type="RefSeq" id="WP_171781880.1">
    <property type="nucleotide sequence ID" value="NZ_BAAAML010000002.1"/>
</dbReference>
<proteinExistence type="predicted"/>
<dbReference type="PRINTS" id="PR00040">
    <property type="entry name" value="HTHMERR"/>
</dbReference>
<dbReference type="PANTHER" id="PTHR30204:SF93">
    <property type="entry name" value="HTH MERR-TYPE DOMAIN-CONTAINING PROTEIN"/>
    <property type="match status" value="1"/>
</dbReference>
<keyword evidence="1 4" id="KW-0238">DNA-binding</keyword>
<dbReference type="PROSITE" id="PS00552">
    <property type="entry name" value="HTH_MERR_1"/>
    <property type="match status" value="1"/>
</dbReference>
<dbReference type="SUPFAM" id="SSF46955">
    <property type="entry name" value="Putative DNA-binding domain"/>
    <property type="match status" value="1"/>
</dbReference>
<feature type="domain" description="HTH merR-type" evidence="3">
    <location>
        <begin position="7"/>
        <end position="74"/>
    </location>
</feature>
<keyword evidence="5" id="KW-1185">Reference proteome</keyword>
<dbReference type="Gene3D" id="1.10.1660.10">
    <property type="match status" value="1"/>
</dbReference>
<evidence type="ECO:0000256" key="1">
    <source>
        <dbReference type="ARBA" id="ARBA00023125"/>
    </source>
</evidence>
<feature type="coiled-coil region" evidence="2">
    <location>
        <begin position="61"/>
        <end position="133"/>
    </location>
</feature>
<dbReference type="EMBL" id="JABEZU010000001">
    <property type="protein sequence ID" value="NOV95599.1"/>
    <property type="molecule type" value="Genomic_DNA"/>
</dbReference>
<dbReference type="InterPro" id="IPR000551">
    <property type="entry name" value="MerR-type_HTH_dom"/>
</dbReference>
<protein>
    <submittedName>
        <fullName evidence="4">DNA-binding transcriptional MerR regulator</fullName>
    </submittedName>
</protein>
<accession>A0ABX1ZYI5</accession>
<evidence type="ECO:0000259" key="3">
    <source>
        <dbReference type="PROSITE" id="PS50937"/>
    </source>
</evidence>
<dbReference type="InterPro" id="IPR047057">
    <property type="entry name" value="MerR_fam"/>
</dbReference>
<comment type="caution">
    <text evidence="4">The sequence shown here is derived from an EMBL/GenBank/DDBJ whole genome shotgun (WGS) entry which is preliminary data.</text>
</comment>
<dbReference type="CDD" id="cd00592">
    <property type="entry name" value="HTH_MerR-like"/>
    <property type="match status" value="1"/>
</dbReference>
<dbReference type="SMART" id="SM00422">
    <property type="entry name" value="HTH_MERR"/>
    <property type="match status" value="1"/>
</dbReference>
<reference evidence="4 5" key="1">
    <citation type="submission" date="2020-05" db="EMBL/GenBank/DDBJ databases">
        <title>Genomic Encyclopedia of Type Strains, Phase III (KMG-III): the genomes of soil and plant-associated and newly described type strains.</title>
        <authorList>
            <person name="Whitman W."/>
        </authorList>
    </citation>
    <scope>NUCLEOTIDE SEQUENCE [LARGE SCALE GENOMIC DNA]</scope>
    <source>
        <strain evidence="4 5">KCTC 19046</strain>
    </source>
</reference>
<dbReference type="GO" id="GO:0003677">
    <property type="term" value="F:DNA binding"/>
    <property type="evidence" value="ECO:0007669"/>
    <property type="project" value="UniProtKB-KW"/>
</dbReference>
<dbReference type="InterPro" id="IPR009061">
    <property type="entry name" value="DNA-bd_dom_put_sf"/>
</dbReference>
<evidence type="ECO:0000313" key="4">
    <source>
        <dbReference type="EMBL" id="NOV95599.1"/>
    </source>
</evidence>
<dbReference type="PANTHER" id="PTHR30204">
    <property type="entry name" value="REDOX-CYCLING DRUG-SENSING TRANSCRIPTIONAL ACTIVATOR SOXR"/>
    <property type="match status" value="1"/>
</dbReference>
<evidence type="ECO:0000256" key="2">
    <source>
        <dbReference type="SAM" id="Coils"/>
    </source>
</evidence>
<dbReference type="Pfam" id="PF13411">
    <property type="entry name" value="MerR_1"/>
    <property type="match status" value="1"/>
</dbReference>
<dbReference type="Proteomes" id="UP000757540">
    <property type="component" value="Unassembled WGS sequence"/>
</dbReference>
<keyword evidence="2" id="KW-0175">Coiled coil</keyword>
<sequence>MGLNHKQIGEVAERTGLSLRTIRYYEEVGLVIPSARSHGGFRLYTESDIARLMLVKRMKPLDFSLDEMRELLAGLDDLEQDGLEPDRREEILGRLAMFEAAAEERCRSLRERLESAEEFASDLRREIRSQRRAVTPR</sequence>
<organism evidence="4 5">
    <name type="scientific">Isoptericola halotolerans</name>
    <dbReference type="NCBI Taxonomy" id="300560"/>
    <lineage>
        <taxon>Bacteria</taxon>
        <taxon>Bacillati</taxon>
        <taxon>Actinomycetota</taxon>
        <taxon>Actinomycetes</taxon>
        <taxon>Micrococcales</taxon>
        <taxon>Promicromonosporaceae</taxon>
        <taxon>Isoptericola</taxon>
    </lineage>
</organism>
<dbReference type="PROSITE" id="PS50937">
    <property type="entry name" value="HTH_MERR_2"/>
    <property type="match status" value="1"/>
</dbReference>
<evidence type="ECO:0000313" key="5">
    <source>
        <dbReference type="Proteomes" id="UP000757540"/>
    </source>
</evidence>
<gene>
    <name evidence="4" type="ORF">HDG69_000152</name>
</gene>